<keyword evidence="3 7" id="KW-0444">Lipid biosynthesis</keyword>
<feature type="transmembrane region" description="Helical" evidence="8">
    <location>
        <begin position="6"/>
        <end position="27"/>
    </location>
</feature>
<evidence type="ECO:0000256" key="3">
    <source>
        <dbReference type="ARBA" id="ARBA00022516"/>
    </source>
</evidence>
<keyword evidence="11" id="KW-1185">Reference proteome</keyword>
<keyword evidence="6 7" id="KW-0012">Acyltransferase</keyword>
<keyword evidence="5 7" id="KW-0443">Lipid metabolism</keyword>
<keyword evidence="8" id="KW-1133">Transmembrane helix</keyword>
<dbReference type="Proteomes" id="UP000694308">
    <property type="component" value="Unassembled WGS sequence"/>
</dbReference>
<evidence type="ECO:0000256" key="8">
    <source>
        <dbReference type="SAM" id="Phobius"/>
    </source>
</evidence>
<evidence type="ECO:0000256" key="1">
    <source>
        <dbReference type="ARBA" id="ARBA00005189"/>
    </source>
</evidence>
<evidence type="ECO:0000313" key="11">
    <source>
        <dbReference type="Proteomes" id="UP000694308"/>
    </source>
</evidence>
<evidence type="ECO:0000256" key="7">
    <source>
        <dbReference type="RuleBase" id="RU361267"/>
    </source>
</evidence>
<dbReference type="PANTHER" id="PTHR10434:SF64">
    <property type="entry name" value="1-ACYL-SN-GLYCEROL-3-PHOSPHATE ACYLTRANSFERASE-RELATED"/>
    <property type="match status" value="1"/>
</dbReference>
<proteinExistence type="inferred from homology"/>
<dbReference type="InterPro" id="IPR002123">
    <property type="entry name" value="Plipid/glycerol_acylTrfase"/>
</dbReference>
<dbReference type="Pfam" id="PF01553">
    <property type="entry name" value="Acyltransferase"/>
    <property type="match status" value="1"/>
</dbReference>
<reference evidence="10" key="1">
    <citation type="submission" date="2020-12" db="EMBL/GenBank/DDBJ databases">
        <title>Clostridium thailandense sp. nov., a novel acetogenic bacterium isolated from peat land soil in Thailand.</title>
        <authorList>
            <person name="Chaikitkaew S."/>
            <person name="Birkeland N.K."/>
        </authorList>
    </citation>
    <scope>NUCLEOTIDE SEQUENCE</scope>
    <source>
        <strain evidence="10">PL3</strain>
    </source>
</reference>
<organism evidence="10 11">
    <name type="scientific">Clostridium thailandense</name>
    <dbReference type="NCBI Taxonomy" id="2794346"/>
    <lineage>
        <taxon>Bacteria</taxon>
        <taxon>Bacillati</taxon>
        <taxon>Bacillota</taxon>
        <taxon>Clostridia</taxon>
        <taxon>Eubacteriales</taxon>
        <taxon>Clostridiaceae</taxon>
        <taxon>Clostridium</taxon>
    </lineage>
</organism>
<dbReference type="GO" id="GO:0003841">
    <property type="term" value="F:1-acylglycerol-3-phosphate O-acyltransferase activity"/>
    <property type="evidence" value="ECO:0007669"/>
    <property type="project" value="UniProtKB-UniRule"/>
</dbReference>
<evidence type="ECO:0000256" key="2">
    <source>
        <dbReference type="ARBA" id="ARBA00008655"/>
    </source>
</evidence>
<dbReference type="NCBIfam" id="TIGR00530">
    <property type="entry name" value="AGP_acyltrn"/>
    <property type="match status" value="1"/>
</dbReference>
<dbReference type="CDD" id="cd07989">
    <property type="entry name" value="LPLAT_AGPAT-like"/>
    <property type="match status" value="1"/>
</dbReference>
<gene>
    <name evidence="10" type="ORF">I6U48_11730</name>
</gene>
<dbReference type="EC" id="2.3.1.51" evidence="7"/>
<evidence type="ECO:0000313" key="10">
    <source>
        <dbReference type="EMBL" id="MBV7273580.1"/>
    </source>
</evidence>
<keyword evidence="7" id="KW-0594">Phospholipid biosynthesis</keyword>
<comment type="catalytic activity">
    <reaction evidence="7">
        <text>a 1-acyl-sn-glycero-3-phosphate + an acyl-CoA = a 1,2-diacyl-sn-glycero-3-phosphate + CoA</text>
        <dbReference type="Rhea" id="RHEA:19709"/>
        <dbReference type="ChEBI" id="CHEBI:57287"/>
        <dbReference type="ChEBI" id="CHEBI:57970"/>
        <dbReference type="ChEBI" id="CHEBI:58342"/>
        <dbReference type="ChEBI" id="CHEBI:58608"/>
        <dbReference type="EC" id="2.3.1.51"/>
    </reaction>
</comment>
<dbReference type="GO" id="GO:0016020">
    <property type="term" value="C:membrane"/>
    <property type="evidence" value="ECO:0007669"/>
    <property type="project" value="InterPro"/>
</dbReference>
<dbReference type="InterPro" id="IPR004552">
    <property type="entry name" value="AGP_acyltrans"/>
</dbReference>
<evidence type="ECO:0000259" key="9">
    <source>
        <dbReference type="SMART" id="SM00563"/>
    </source>
</evidence>
<comment type="similarity">
    <text evidence="2 7">Belongs to the 1-acyl-sn-glycerol-3-phosphate acyltransferase family.</text>
</comment>
<comment type="caution">
    <text evidence="10">The sequence shown here is derived from an EMBL/GenBank/DDBJ whole genome shotgun (WGS) entry which is preliminary data.</text>
</comment>
<keyword evidence="8" id="KW-0472">Membrane</keyword>
<dbReference type="PANTHER" id="PTHR10434">
    <property type="entry name" value="1-ACYL-SN-GLYCEROL-3-PHOSPHATE ACYLTRANSFERASE"/>
    <property type="match status" value="1"/>
</dbReference>
<dbReference type="GO" id="GO:0006654">
    <property type="term" value="P:phosphatidic acid biosynthetic process"/>
    <property type="evidence" value="ECO:0007669"/>
    <property type="project" value="TreeGrafter"/>
</dbReference>
<comment type="domain">
    <text evidence="7">The HXXXXD motif is essential for acyltransferase activity and may constitute the binding site for the phosphate moiety of the glycerol-3-phosphate.</text>
</comment>
<dbReference type="AlphaFoldDB" id="A0A949TXV0"/>
<comment type="pathway">
    <text evidence="1">Lipid metabolism.</text>
</comment>
<evidence type="ECO:0000256" key="6">
    <source>
        <dbReference type="ARBA" id="ARBA00023315"/>
    </source>
</evidence>
<keyword evidence="7" id="KW-1208">Phospholipid metabolism</keyword>
<protein>
    <recommendedName>
        <fullName evidence="7">1-acyl-sn-glycerol-3-phosphate acyltransferase</fullName>
        <ecNumber evidence="7">2.3.1.51</ecNumber>
    </recommendedName>
</protein>
<keyword evidence="4 7" id="KW-0808">Transferase</keyword>
<evidence type="ECO:0000256" key="4">
    <source>
        <dbReference type="ARBA" id="ARBA00022679"/>
    </source>
</evidence>
<dbReference type="SMART" id="SM00563">
    <property type="entry name" value="PlsC"/>
    <property type="match status" value="1"/>
</dbReference>
<feature type="domain" description="Phospholipid/glycerol acyltransferase" evidence="9">
    <location>
        <begin position="72"/>
        <end position="186"/>
    </location>
</feature>
<dbReference type="RefSeq" id="WP_218320649.1">
    <property type="nucleotide sequence ID" value="NZ_JAEEGC010000050.1"/>
</dbReference>
<keyword evidence="8" id="KW-0812">Transmembrane</keyword>
<dbReference type="EMBL" id="JAEEGC010000050">
    <property type="protein sequence ID" value="MBV7273580.1"/>
    <property type="molecule type" value="Genomic_DNA"/>
</dbReference>
<name>A0A949TXV0_9CLOT</name>
<accession>A0A949TXV0</accession>
<evidence type="ECO:0000256" key="5">
    <source>
        <dbReference type="ARBA" id="ARBA00023098"/>
    </source>
</evidence>
<sequence>MIKLLWYIYFSVYLLISTITGRTKLFFMKKKSKELAEKYAYKKIQDISNHVLRKSKTNTLVEGRENIPEGPCLFVSNHQAIFDAFLLIAGIDKLTGFIAKKEIKKIPLVGSWLRENETVYIDRENIREGMKAINKGVENLKKGRSMIIFPEGTRSLKSEMGEFKKGSMKLALKANVPIVPITIDGTYRVLEVGNQVRGNSIKLMFHKPLYLNNLSDEDKKNLAQILHDIIESGLKN</sequence>